<keyword evidence="1" id="KW-0175">Coiled coil</keyword>
<dbReference type="Proteomes" id="UP000663833">
    <property type="component" value="Unassembled WGS sequence"/>
</dbReference>
<reference evidence="2" key="1">
    <citation type="submission" date="2021-02" db="EMBL/GenBank/DDBJ databases">
        <authorList>
            <person name="Nowell W R."/>
        </authorList>
    </citation>
    <scope>NUCLEOTIDE SEQUENCE</scope>
</reference>
<protein>
    <submittedName>
        <fullName evidence="2">Uncharacterized protein</fullName>
    </submittedName>
</protein>
<organism evidence="2 3">
    <name type="scientific">Rotaria socialis</name>
    <dbReference type="NCBI Taxonomy" id="392032"/>
    <lineage>
        <taxon>Eukaryota</taxon>
        <taxon>Metazoa</taxon>
        <taxon>Spiralia</taxon>
        <taxon>Gnathifera</taxon>
        <taxon>Rotifera</taxon>
        <taxon>Eurotatoria</taxon>
        <taxon>Bdelloidea</taxon>
        <taxon>Philodinida</taxon>
        <taxon>Philodinidae</taxon>
        <taxon>Rotaria</taxon>
    </lineage>
</organism>
<sequence length="247" mass="29454">MVRSPSVIPKNDVITAQTSFHFAIIPIECRYFFKTIKQKCTFEAIKAHQNFLEKRYKTLENERENKLHSCFEKQEWTSTISFVKNTIEKVLENKKKNDQRRLDNLLLDQIREKATLEIKNTGTQSEQQHIQRSHEKFMRTLDIKLQLDKIEMRFVENMPPPSLNIFDKLELYAKELKSNDNVLSSLREQWKSILRKTKLDLTALMRQAKVAELKQINDEHQKLVQEISEHLRESYDKICHASRTRHE</sequence>
<comment type="caution">
    <text evidence="2">The sequence shown here is derived from an EMBL/GenBank/DDBJ whole genome shotgun (WGS) entry which is preliminary data.</text>
</comment>
<evidence type="ECO:0000313" key="3">
    <source>
        <dbReference type="Proteomes" id="UP000663833"/>
    </source>
</evidence>
<feature type="coiled-coil region" evidence="1">
    <location>
        <begin position="42"/>
        <end position="108"/>
    </location>
</feature>
<feature type="coiled-coil region" evidence="1">
    <location>
        <begin position="206"/>
        <end position="233"/>
    </location>
</feature>
<name>A0A817S766_9BILA</name>
<proteinExistence type="predicted"/>
<dbReference type="AlphaFoldDB" id="A0A817S766"/>
<gene>
    <name evidence="2" type="ORF">LUA448_LOCUS6196</name>
</gene>
<accession>A0A817S766</accession>
<dbReference type="EMBL" id="CAJNYD010000560">
    <property type="protein sequence ID" value="CAF3275239.1"/>
    <property type="molecule type" value="Genomic_DNA"/>
</dbReference>
<evidence type="ECO:0000256" key="1">
    <source>
        <dbReference type="SAM" id="Coils"/>
    </source>
</evidence>
<evidence type="ECO:0000313" key="2">
    <source>
        <dbReference type="EMBL" id="CAF3275239.1"/>
    </source>
</evidence>